<dbReference type="AlphaFoldDB" id="A0A5E8HA31"/>
<evidence type="ECO:0000313" key="2">
    <source>
        <dbReference type="Proteomes" id="UP000013996"/>
    </source>
</evidence>
<dbReference type="EMBL" id="AOGX02000032">
    <property type="protein sequence ID" value="EOQ87712.1"/>
    <property type="molecule type" value="Genomic_DNA"/>
</dbReference>
<sequence>MQSFVCTADLEKVNAYIFRIDFTESILSIKILNKWDIPS</sequence>
<name>A0A5E8HA31_9LEPT</name>
<proteinExistence type="predicted"/>
<reference evidence="1 2" key="1">
    <citation type="submission" date="2013-04" db="EMBL/GenBank/DDBJ databases">
        <authorList>
            <person name="Harkins D.M."/>
            <person name="Durkin A.S."/>
            <person name="Brinkac L.M."/>
            <person name="Haft D.H."/>
            <person name="Selengut J.D."/>
            <person name="Sanka R."/>
            <person name="DePew J."/>
            <person name="Purushe J."/>
            <person name="Hartskeerl R.A."/>
            <person name="Ahmed A."/>
            <person name="van der Linden H."/>
            <person name="Goris M.G.A."/>
            <person name="Vinetz J.M."/>
            <person name="Sutton G.G."/>
            <person name="Nierman W.C."/>
            <person name="Fouts D.E."/>
        </authorList>
    </citation>
    <scope>NUCLEOTIDE SEQUENCE [LARGE SCALE GENOMIC DNA]</scope>
    <source>
        <strain evidence="1 2">Sao Paulo</strain>
    </source>
</reference>
<dbReference type="STRING" id="1249483.LEP1GSC202_2368"/>
<evidence type="ECO:0000313" key="1">
    <source>
        <dbReference type="EMBL" id="EOQ87712.1"/>
    </source>
</evidence>
<gene>
    <name evidence="1" type="ORF">LEP1GSC202_2368</name>
</gene>
<organism evidence="1 2">
    <name type="scientific">Leptospira yanagawae serovar Saopaulo str. Sao Paulo = ATCC 700523</name>
    <dbReference type="NCBI Taxonomy" id="1249483"/>
    <lineage>
        <taxon>Bacteria</taxon>
        <taxon>Pseudomonadati</taxon>
        <taxon>Spirochaetota</taxon>
        <taxon>Spirochaetia</taxon>
        <taxon>Leptospirales</taxon>
        <taxon>Leptospiraceae</taxon>
        <taxon>Leptospira</taxon>
    </lineage>
</organism>
<accession>A0A5E8HA31</accession>
<protein>
    <submittedName>
        <fullName evidence="1">Uncharacterized protein</fullName>
    </submittedName>
</protein>
<dbReference type="Proteomes" id="UP000013996">
    <property type="component" value="Unassembled WGS sequence"/>
</dbReference>
<comment type="caution">
    <text evidence="1">The sequence shown here is derived from an EMBL/GenBank/DDBJ whole genome shotgun (WGS) entry which is preliminary data.</text>
</comment>